<dbReference type="PANTHER" id="PTHR43390:SF1">
    <property type="entry name" value="CHLOROPLAST PROCESSING PEPTIDASE"/>
    <property type="match status" value="1"/>
</dbReference>
<keyword evidence="5 6" id="KW-0378">Hydrolase</keyword>
<accession>A0ABV5FDL4</accession>
<evidence type="ECO:0000256" key="3">
    <source>
        <dbReference type="ARBA" id="ARBA00013208"/>
    </source>
</evidence>
<reference evidence="8 9" key="1">
    <citation type="submission" date="2024-09" db="EMBL/GenBank/DDBJ databases">
        <authorList>
            <person name="Sun Q."/>
            <person name="Mori K."/>
        </authorList>
    </citation>
    <scope>NUCLEOTIDE SEQUENCE [LARGE SCALE GENOMIC DNA]</scope>
    <source>
        <strain evidence="8 9">CECT 8622</strain>
    </source>
</reference>
<proteinExistence type="inferred from homology"/>
<dbReference type="CDD" id="cd06530">
    <property type="entry name" value="S26_SPase_I"/>
    <property type="match status" value="1"/>
</dbReference>
<dbReference type="Proteomes" id="UP001589585">
    <property type="component" value="Unassembled WGS sequence"/>
</dbReference>
<keyword evidence="6" id="KW-0812">Transmembrane</keyword>
<evidence type="ECO:0000256" key="4">
    <source>
        <dbReference type="ARBA" id="ARBA00019232"/>
    </source>
</evidence>
<comment type="similarity">
    <text evidence="2 6">Belongs to the peptidase S26 family.</text>
</comment>
<keyword evidence="6" id="KW-0472">Membrane</keyword>
<evidence type="ECO:0000256" key="1">
    <source>
        <dbReference type="ARBA" id="ARBA00000677"/>
    </source>
</evidence>
<dbReference type="PRINTS" id="PR00727">
    <property type="entry name" value="LEADERPTASE"/>
</dbReference>
<dbReference type="EMBL" id="JBHMFC010000077">
    <property type="protein sequence ID" value="MFB9057521.1"/>
    <property type="molecule type" value="Genomic_DNA"/>
</dbReference>
<keyword evidence="6" id="KW-0645">Protease</keyword>
<name>A0ABV5FDL4_9FLAO</name>
<dbReference type="NCBIfam" id="TIGR02227">
    <property type="entry name" value="sigpep_I_bact"/>
    <property type="match status" value="1"/>
</dbReference>
<dbReference type="InterPro" id="IPR019758">
    <property type="entry name" value="Pept_S26A_signal_pept_1_CS"/>
</dbReference>
<dbReference type="Pfam" id="PF10502">
    <property type="entry name" value="Peptidase_S26"/>
    <property type="match status" value="1"/>
</dbReference>
<dbReference type="InterPro" id="IPR019533">
    <property type="entry name" value="Peptidase_S26"/>
</dbReference>
<evidence type="ECO:0000313" key="8">
    <source>
        <dbReference type="EMBL" id="MFB9057521.1"/>
    </source>
</evidence>
<dbReference type="EC" id="3.4.21.89" evidence="3 6"/>
<dbReference type="InterPro" id="IPR036286">
    <property type="entry name" value="LexA/Signal_pep-like_sf"/>
</dbReference>
<keyword evidence="9" id="KW-1185">Reference proteome</keyword>
<dbReference type="GO" id="GO:0009003">
    <property type="term" value="F:signal peptidase activity"/>
    <property type="evidence" value="ECO:0007669"/>
    <property type="project" value="UniProtKB-EC"/>
</dbReference>
<evidence type="ECO:0000256" key="5">
    <source>
        <dbReference type="ARBA" id="ARBA00022801"/>
    </source>
</evidence>
<dbReference type="RefSeq" id="WP_379861755.1">
    <property type="nucleotide sequence ID" value="NZ_JBHMFC010000077.1"/>
</dbReference>
<sequence length="228" mass="26388">MILFEKLNKKLILITGIVLIIILIRFTGILKTYTFSANTMEPNVEQGATLFVTNIQKSDIEDIIVFNYNDSLIGHQVFVFRLIGKTNDIIELKKGIVYRNGKILNKAQTAHDYKITKNEYVRMNSNEQIITNYDLIKTNGDTLFVCIQDNLAKKNNLNDRRFILPKNHTDEHIKRIYNNNWNKDFFGPLVVPEGKYFVLGDNRDNSNDSRFIGLIDEEQVIGTVIAKW</sequence>
<dbReference type="InterPro" id="IPR000223">
    <property type="entry name" value="Pept_S26A_signal_pept_1"/>
</dbReference>
<dbReference type="SUPFAM" id="SSF51306">
    <property type="entry name" value="LexA/Signal peptidase"/>
    <property type="match status" value="1"/>
</dbReference>
<evidence type="ECO:0000259" key="7">
    <source>
        <dbReference type="Pfam" id="PF10502"/>
    </source>
</evidence>
<feature type="transmembrane region" description="Helical" evidence="6">
    <location>
        <begin position="12"/>
        <end position="30"/>
    </location>
</feature>
<evidence type="ECO:0000313" key="9">
    <source>
        <dbReference type="Proteomes" id="UP001589585"/>
    </source>
</evidence>
<comment type="caution">
    <text evidence="8">The sequence shown here is derived from an EMBL/GenBank/DDBJ whole genome shotgun (WGS) entry which is preliminary data.</text>
</comment>
<dbReference type="Gene3D" id="2.10.109.10">
    <property type="entry name" value="Umud Fragment, subunit A"/>
    <property type="match status" value="1"/>
</dbReference>
<organism evidence="8 9">
    <name type="scientific">Mariniflexile ostreae</name>
    <dbReference type="NCBI Taxonomy" id="1520892"/>
    <lineage>
        <taxon>Bacteria</taxon>
        <taxon>Pseudomonadati</taxon>
        <taxon>Bacteroidota</taxon>
        <taxon>Flavobacteriia</taxon>
        <taxon>Flavobacteriales</taxon>
        <taxon>Flavobacteriaceae</taxon>
        <taxon>Mariniflexile</taxon>
    </lineage>
</organism>
<dbReference type="PANTHER" id="PTHR43390">
    <property type="entry name" value="SIGNAL PEPTIDASE I"/>
    <property type="match status" value="1"/>
</dbReference>
<evidence type="ECO:0000256" key="6">
    <source>
        <dbReference type="RuleBase" id="RU362042"/>
    </source>
</evidence>
<keyword evidence="6" id="KW-1133">Transmembrane helix</keyword>
<comment type="subcellular location">
    <subcellularLocation>
        <location evidence="6">Membrane</location>
        <topology evidence="6">Single-pass type II membrane protein</topology>
    </subcellularLocation>
</comment>
<gene>
    <name evidence="8" type="primary">lepB</name>
    <name evidence="8" type="ORF">ACFFU9_12295</name>
</gene>
<dbReference type="PROSITE" id="PS00761">
    <property type="entry name" value="SPASE_I_3"/>
    <property type="match status" value="1"/>
</dbReference>
<feature type="domain" description="Peptidase S26" evidence="7">
    <location>
        <begin position="10"/>
        <end position="227"/>
    </location>
</feature>
<comment type="catalytic activity">
    <reaction evidence="1 6">
        <text>Cleavage of hydrophobic, N-terminal signal or leader sequences from secreted and periplasmic proteins.</text>
        <dbReference type="EC" id="3.4.21.89"/>
    </reaction>
</comment>
<protein>
    <recommendedName>
        <fullName evidence="4 6">Signal peptidase I</fullName>
        <ecNumber evidence="3 6">3.4.21.89</ecNumber>
    </recommendedName>
</protein>
<evidence type="ECO:0000256" key="2">
    <source>
        <dbReference type="ARBA" id="ARBA00009370"/>
    </source>
</evidence>